<keyword evidence="1" id="KW-1133">Transmembrane helix</keyword>
<feature type="transmembrane region" description="Helical" evidence="1">
    <location>
        <begin position="53"/>
        <end position="71"/>
    </location>
</feature>
<dbReference type="AlphaFoldDB" id="K0KBY3"/>
<feature type="transmembrane region" description="Helical" evidence="1">
    <location>
        <begin position="83"/>
        <end position="103"/>
    </location>
</feature>
<gene>
    <name evidence="3" type="ordered locus">BN6_84970</name>
</gene>
<dbReference type="RefSeq" id="WP_015105818.1">
    <property type="nucleotide sequence ID" value="NC_019673.1"/>
</dbReference>
<dbReference type="PATRIC" id="fig|1179773.3.peg.8582"/>
<proteinExistence type="predicted"/>
<dbReference type="InterPro" id="IPR002372">
    <property type="entry name" value="PQQ_rpt_dom"/>
</dbReference>
<dbReference type="HOGENOM" id="CLU_550577_0_0_11"/>
<keyword evidence="4" id="KW-1185">Reference proteome</keyword>
<dbReference type="Proteomes" id="UP000006281">
    <property type="component" value="Chromosome"/>
</dbReference>
<evidence type="ECO:0000313" key="3">
    <source>
        <dbReference type="EMBL" id="CCH35711.1"/>
    </source>
</evidence>
<accession>K0KBY3</accession>
<evidence type="ECO:0000259" key="2">
    <source>
        <dbReference type="Pfam" id="PF13360"/>
    </source>
</evidence>
<evidence type="ECO:0000256" key="1">
    <source>
        <dbReference type="SAM" id="Phobius"/>
    </source>
</evidence>
<keyword evidence="1" id="KW-0812">Transmembrane</keyword>
<dbReference type="STRING" id="1179773.BN6_84970"/>
<keyword evidence="1" id="KW-0472">Membrane</keyword>
<dbReference type="EMBL" id="HE804045">
    <property type="protein sequence ID" value="CCH35711.1"/>
    <property type="molecule type" value="Genomic_DNA"/>
</dbReference>
<dbReference type="InterPro" id="IPR011047">
    <property type="entry name" value="Quinoprotein_ADH-like_sf"/>
</dbReference>
<dbReference type="Gene3D" id="2.130.10.10">
    <property type="entry name" value="YVTN repeat-like/Quinoprotein amine dehydrogenase"/>
    <property type="match status" value="1"/>
</dbReference>
<dbReference type="Pfam" id="PF13360">
    <property type="entry name" value="PQQ_2"/>
    <property type="match status" value="1"/>
</dbReference>
<feature type="transmembrane region" description="Helical" evidence="1">
    <location>
        <begin position="110"/>
        <end position="130"/>
    </location>
</feature>
<feature type="domain" description="Pyrrolo-quinoline quinone repeat" evidence="2">
    <location>
        <begin position="181"/>
        <end position="425"/>
    </location>
</feature>
<dbReference type="InterPro" id="IPR015943">
    <property type="entry name" value="WD40/YVTN_repeat-like_dom_sf"/>
</dbReference>
<dbReference type="eggNOG" id="COG1520">
    <property type="taxonomic scope" value="Bacteria"/>
</dbReference>
<protein>
    <recommendedName>
        <fullName evidence="2">Pyrrolo-quinoline quinone repeat domain-containing protein</fullName>
    </recommendedName>
</protein>
<organism evidence="3 4">
    <name type="scientific">Saccharothrix espanaensis (strain ATCC 51144 / DSM 44229 / JCM 9112 / NBRC 15066 / NRRL 15764)</name>
    <dbReference type="NCBI Taxonomy" id="1179773"/>
    <lineage>
        <taxon>Bacteria</taxon>
        <taxon>Bacillati</taxon>
        <taxon>Actinomycetota</taxon>
        <taxon>Actinomycetes</taxon>
        <taxon>Pseudonocardiales</taxon>
        <taxon>Pseudonocardiaceae</taxon>
        <taxon>Saccharothrix</taxon>
    </lineage>
</organism>
<reference evidence="3 4" key="1">
    <citation type="journal article" date="2012" name="BMC Genomics">
        <title>Complete genome sequence of Saccharothrix espanaensis DSM 44229T and comparison to the other completely sequenced Pseudonocardiaceae.</title>
        <authorList>
            <person name="Strobel T."/>
            <person name="Al-Dilaimi A."/>
            <person name="Blom J."/>
            <person name="Gessner A."/>
            <person name="Kalinowski J."/>
            <person name="Luzhetska M."/>
            <person name="Puhler A."/>
            <person name="Szczepanowski R."/>
            <person name="Bechthold A."/>
            <person name="Ruckert C."/>
        </authorList>
    </citation>
    <scope>NUCLEOTIDE SEQUENCE [LARGE SCALE GENOMIC DNA]</scope>
    <source>
        <strain evidence="4">ATCC 51144 / DSM 44229 / JCM 9112 / NBRC 15066 / NRRL 15764</strain>
    </source>
</reference>
<feature type="transmembrane region" description="Helical" evidence="1">
    <location>
        <begin position="28"/>
        <end position="48"/>
    </location>
</feature>
<dbReference type="BioCyc" id="SESP1179773:BN6_RS41175-MONOMER"/>
<name>K0KBY3_SACES</name>
<sequence length="513" mass="52034">MLRFLVVVGAGCAVVALFLPLPYGRPEAIDYPLIVPVGVVVAAAVGALRGWKVLSVVAAVMVLVAVSAAVVMDVKSGLPGVDLPVLALGALAVAVGGVAAGPGVPWCGQVVGVVAGVVVAGAAVVAPGVADAAAVRSVVGAAQSPADPVQRPGGRRWDWRPSSPVTELVAAGRGVAVAMANGVIVGLDGTSGAEVWRYERRGNTIGGLVGSADGRTVLATFQRDHRAPKRLLVVLDAVTGAVRSERVVGTLSTDNLKAGTTVYLVDGSSTITAHDLVTGEPRWRWTGVDGCGGPEADVAGVGRDRVSLTLNCGDRLAVVGLDEATGEERWRTEVPLVAERGSVRRRVEAEATTDGSVVAVRMVGEKLPADAITNGLVDAATGRVVRLAGPATSVVVTAGPVPLIRDRDSARVTNVWSVDPATGATTALDAGICETHRAEATTAATYLRICYGRDTGLTVVTQDLTGGPPSVIPLERFGPAGGIDSRIVVGPGAVVMTGSSSWTDPSPVVGFAN</sequence>
<dbReference type="KEGG" id="sesp:BN6_84970"/>
<dbReference type="SUPFAM" id="SSF50998">
    <property type="entry name" value="Quinoprotein alcohol dehydrogenase-like"/>
    <property type="match status" value="1"/>
</dbReference>
<dbReference type="OrthoDB" id="3661050at2"/>
<evidence type="ECO:0000313" key="4">
    <source>
        <dbReference type="Proteomes" id="UP000006281"/>
    </source>
</evidence>